<organism evidence="1 2">
    <name type="scientific">Burkholderia phage BCSR52</name>
    <dbReference type="NCBI Taxonomy" id="2805748"/>
    <lineage>
        <taxon>Viruses</taxon>
        <taxon>Duplodnaviria</taxon>
        <taxon>Heunggongvirae</taxon>
        <taxon>Uroviricota</taxon>
        <taxon>Caudoviricetes</taxon>
        <taxon>Lindbergviridae</taxon>
        <taxon>Irusalimvirus</taxon>
        <taxon>Irusalimvirus BCSR52</taxon>
    </lineage>
</organism>
<reference evidence="1" key="1">
    <citation type="submission" date="2021-01" db="EMBL/GenBank/DDBJ databases">
        <authorList>
            <person name="Rakov C."/>
            <person name="Alkalay-Oren S."/>
            <person name="Coppenhagen-Glazer S."/>
            <person name="Hazan R."/>
        </authorList>
    </citation>
    <scope>NUCLEOTIDE SEQUENCE</scope>
</reference>
<dbReference type="Proteomes" id="UP000622430">
    <property type="component" value="Segment"/>
</dbReference>
<evidence type="ECO:0000313" key="1">
    <source>
        <dbReference type="EMBL" id="QRE00443.1"/>
    </source>
</evidence>
<accession>A0A889IR65</accession>
<proteinExistence type="predicted"/>
<sequence length="67" mass="7614">MISHIGIRLTRQLTECELKDIVAYRAGVEISNVTRGPDHQVRVAFYSIFPRNGCNLQDLITLLESIK</sequence>
<protein>
    <submittedName>
        <fullName evidence="1">Uncharacterized protein</fullName>
    </submittedName>
</protein>
<evidence type="ECO:0000313" key="2">
    <source>
        <dbReference type="Proteomes" id="UP000622430"/>
    </source>
</evidence>
<name>A0A889IR65_9CAUD</name>
<dbReference type="EMBL" id="MW460246">
    <property type="protein sequence ID" value="QRE00443.1"/>
    <property type="molecule type" value="Genomic_DNA"/>
</dbReference>
<keyword evidence="2" id="KW-1185">Reference proteome</keyword>